<dbReference type="RefSeq" id="WP_013010812.1">
    <property type="nucleotide sequence ID" value="NC_013943.1"/>
</dbReference>
<keyword evidence="10 12" id="KW-0694">RNA-binding</keyword>
<evidence type="ECO:0000256" key="11">
    <source>
        <dbReference type="PROSITE-ProRule" id="PRU00703"/>
    </source>
</evidence>
<dbReference type="Gene3D" id="3.10.580.10">
    <property type="entry name" value="CBS-domain"/>
    <property type="match status" value="1"/>
</dbReference>
<dbReference type="InterPro" id="IPR052390">
    <property type="entry name" value="tRNA_nt/polyA_polymerase"/>
</dbReference>
<reference evidence="14 15" key="1">
    <citation type="journal article" date="2010" name="Stand. Genomic Sci.">
        <title>Complete genome sequence of Denitrovibrio acetiphilus type strain (N2460).</title>
        <authorList>
            <person name="Kiss H."/>
            <person name="Lang E."/>
            <person name="Lapidus A."/>
            <person name="Copeland A."/>
            <person name="Nolan M."/>
            <person name="Glavina Del Rio T."/>
            <person name="Chen F."/>
            <person name="Lucas S."/>
            <person name="Tice H."/>
            <person name="Cheng J.F."/>
            <person name="Han C."/>
            <person name="Goodwin L."/>
            <person name="Pitluck S."/>
            <person name="Liolios K."/>
            <person name="Pati A."/>
            <person name="Ivanova N."/>
            <person name="Mavromatis K."/>
            <person name="Chen A."/>
            <person name="Palaniappan K."/>
            <person name="Land M."/>
            <person name="Hauser L."/>
            <person name="Chang Y.J."/>
            <person name="Jeffries C.D."/>
            <person name="Detter J.C."/>
            <person name="Brettin T."/>
            <person name="Spring S."/>
            <person name="Rohde M."/>
            <person name="Goker M."/>
            <person name="Woyke T."/>
            <person name="Bristow J."/>
            <person name="Eisen J.A."/>
            <person name="Markowitz V."/>
            <person name="Hugenholtz P."/>
            <person name="Kyrpides N.C."/>
            <person name="Klenk H.P."/>
        </authorList>
    </citation>
    <scope>NUCLEOTIDE SEQUENCE [LARGE SCALE GENOMIC DNA]</scope>
    <source>
        <strain evidence="15">DSM 12809 / NBRC 114555 / N2460</strain>
    </source>
</reference>
<dbReference type="HOGENOM" id="CLU_015961_5_0_0"/>
<dbReference type="InParanoid" id="D4H8E9"/>
<feature type="domain" description="CBS" evidence="13">
    <location>
        <begin position="380"/>
        <end position="436"/>
    </location>
</feature>
<dbReference type="CDD" id="cd05398">
    <property type="entry name" value="NT_ClassII-CCAase"/>
    <property type="match status" value="1"/>
</dbReference>
<evidence type="ECO:0000256" key="7">
    <source>
        <dbReference type="ARBA" id="ARBA00022723"/>
    </source>
</evidence>
<keyword evidence="6 14" id="KW-0548">Nucleotidyltransferase</keyword>
<comment type="similarity">
    <text evidence="2 12">Belongs to the tRNA nucleotidyltransferase/poly(A) polymerase family.</text>
</comment>
<dbReference type="Pfam" id="PF01368">
    <property type="entry name" value="DHH"/>
    <property type="match status" value="1"/>
</dbReference>
<evidence type="ECO:0000256" key="10">
    <source>
        <dbReference type="ARBA" id="ARBA00022884"/>
    </source>
</evidence>
<dbReference type="GO" id="GO:0046872">
    <property type="term" value="F:metal ion binding"/>
    <property type="evidence" value="ECO:0007669"/>
    <property type="project" value="UniProtKB-KW"/>
</dbReference>
<dbReference type="KEGG" id="dap:Dacet_1529"/>
<keyword evidence="11" id="KW-0129">CBS domain</keyword>
<dbReference type="SUPFAM" id="SSF54631">
    <property type="entry name" value="CBS-domain pair"/>
    <property type="match status" value="1"/>
</dbReference>
<dbReference type="SUPFAM" id="SSF81891">
    <property type="entry name" value="Poly A polymerase C-terminal region-like"/>
    <property type="match status" value="1"/>
</dbReference>
<accession>D4H8E9</accession>
<dbReference type="InterPro" id="IPR003156">
    <property type="entry name" value="DHHA1_dom"/>
</dbReference>
<evidence type="ECO:0000256" key="1">
    <source>
        <dbReference type="ARBA" id="ARBA00001946"/>
    </source>
</evidence>
<name>D4H8E9_DENA2</name>
<evidence type="ECO:0000256" key="3">
    <source>
        <dbReference type="ARBA" id="ARBA00022555"/>
    </source>
</evidence>
<evidence type="ECO:0000259" key="13">
    <source>
        <dbReference type="PROSITE" id="PS51371"/>
    </source>
</evidence>
<dbReference type="Pfam" id="PF00571">
    <property type="entry name" value="CBS"/>
    <property type="match status" value="2"/>
</dbReference>
<comment type="cofactor">
    <cofactor evidence="1">
        <name>Mg(2+)</name>
        <dbReference type="ChEBI" id="CHEBI:18420"/>
    </cofactor>
</comment>
<keyword evidence="3" id="KW-0820">tRNA-binding</keyword>
<protein>
    <submittedName>
        <fullName evidence="14">Polynucleotide adenylyltransferase region</fullName>
    </submittedName>
</protein>
<dbReference type="Gene3D" id="3.30.460.10">
    <property type="entry name" value="Beta Polymerase, domain 2"/>
    <property type="match status" value="1"/>
</dbReference>
<dbReference type="PaxDb" id="522772-Dacet_1529"/>
<dbReference type="PANTHER" id="PTHR47788">
    <property type="entry name" value="POLYA POLYMERASE"/>
    <property type="match status" value="1"/>
</dbReference>
<keyword evidence="4 12" id="KW-0808">Transferase</keyword>
<gene>
    <name evidence="14" type="ordered locus">Dacet_1529</name>
</gene>
<keyword evidence="5" id="KW-0819">tRNA processing</keyword>
<sequence length="881" mass="99837">MNKKIAITHKNPDFDALASAYAAVLLYGLDSIVTATSYETSVKEYMTTEDINLPLVHYKEKDIENIDRLELLVITDCKLENRLEPLQSLIKKADKVIIYDHHPAHGEDIQADEKYIEEIGACTSMLVHLLKDKNINVTPVDASLLIAGIYEDTGMLTFTSTTVRDMEAAAWLLARGADLQMISDYVKREMSRDHVFMLNELLTNMSLVRIGAISIGLSDASSDQYVGEISYLAHKIMDIESLDALFILVRTGDRVVLVGRSRADEVNAATIAYHFGGGGHPTAASAVIKQQTLHEANSKLNLILHEVVKPVKMAGDIMNFPVKSLSVDTTFAQAIDMFMKHNLNMMPVVDGLKPVGMVSRKDILQGLKHELNNEPINSIMQVEFGSVEPDAPYYAVEELMLGSNQKMIIVQQSEELKGVITRTDLLRLMHEEISKMPRYQDGRLVKNEVKRFKNISSSVMSVMPDRVVDLLHDIGRMGDEQGFKCYLVGGVVRDILLRKNNEDIDIVVEGSAPAFAKKFAAKHNARVAVHAKFKTAVVIFPDGFRVDFATSRTEYYNFPASAPTVEDASIRNDLFRRDFSINAMAVKLNNSEFGTLLDFFGGQRDISDRKIRVLHSLSFVDDPSRALRAIRFAVRFDFSIGPHTDRLFKHAVSLNLFDRVIGPRMFLELKYILNEKNYTKALDMMKKYDMIRFFSKKVQMDDRKTALFEGLELILDWYSFQFEDEFELYVSRFIVLFWELDREDIGDLLDRFQLDDGKTKELLNNYIETKDVVNAVSRRNVNRPSYFTQFMDRLSTPCAVAASAVLGEQFEPYVKDYFTDYRFVKADIDGNDLKEAGVKPLMIYSKILSSLKNEKIDGKCLGRDAQMKRALVLAKELVKNG</sequence>
<organism evidence="14 15">
    <name type="scientific">Denitrovibrio acetiphilus (strain DSM 12809 / NBRC 114555 / N2460)</name>
    <dbReference type="NCBI Taxonomy" id="522772"/>
    <lineage>
        <taxon>Bacteria</taxon>
        <taxon>Pseudomonadati</taxon>
        <taxon>Deferribacterota</taxon>
        <taxon>Deferribacteres</taxon>
        <taxon>Deferribacterales</taxon>
        <taxon>Geovibrionaceae</taxon>
        <taxon>Denitrovibrio</taxon>
    </lineage>
</organism>
<dbReference type="STRING" id="522772.Dacet_1529"/>
<dbReference type="eggNOG" id="COG0617">
    <property type="taxonomic scope" value="Bacteria"/>
</dbReference>
<dbReference type="Proteomes" id="UP000002012">
    <property type="component" value="Chromosome"/>
</dbReference>
<dbReference type="PROSITE" id="PS51371">
    <property type="entry name" value="CBS"/>
    <property type="match status" value="2"/>
</dbReference>
<dbReference type="Gene3D" id="1.10.3090.10">
    <property type="entry name" value="cca-adding enzyme, domain 2"/>
    <property type="match status" value="1"/>
</dbReference>
<evidence type="ECO:0000256" key="8">
    <source>
        <dbReference type="ARBA" id="ARBA00022741"/>
    </source>
</evidence>
<dbReference type="GO" id="GO:0000166">
    <property type="term" value="F:nucleotide binding"/>
    <property type="evidence" value="ECO:0007669"/>
    <property type="project" value="UniProtKB-KW"/>
</dbReference>
<evidence type="ECO:0000256" key="9">
    <source>
        <dbReference type="ARBA" id="ARBA00022842"/>
    </source>
</evidence>
<evidence type="ECO:0000256" key="6">
    <source>
        <dbReference type="ARBA" id="ARBA00022695"/>
    </source>
</evidence>
<keyword evidence="8" id="KW-0547">Nucleotide-binding</keyword>
<dbReference type="SUPFAM" id="SSF64182">
    <property type="entry name" value="DHH phosphoesterases"/>
    <property type="match status" value="1"/>
</dbReference>
<dbReference type="SUPFAM" id="SSF81301">
    <property type="entry name" value="Nucleotidyltransferase"/>
    <property type="match status" value="1"/>
</dbReference>
<dbReference type="SMART" id="SM00116">
    <property type="entry name" value="CBS"/>
    <property type="match status" value="2"/>
</dbReference>
<dbReference type="InterPro" id="IPR038763">
    <property type="entry name" value="DHH_sf"/>
</dbReference>
<feature type="domain" description="CBS" evidence="13">
    <location>
        <begin position="318"/>
        <end position="374"/>
    </location>
</feature>
<keyword evidence="15" id="KW-1185">Reference proteome</keyword>
<evidence type="ECO:0000313" key="15">
    <source>
        <dbReference type="Proteomes" id="UP000002012"/>
    </source>
</evidence>
<dbReference type="OrthoDB" id="9805698at2"/>
<evidence type="ECO:0000313" key="14">
    <source>
        <dbReference type="EMBL" id="ADD68298.1"/>
    </source>
</evidence>
<dbReference type="InterPro" id="IPR002646">
    <property type="entry name" value="PolA_pol_head_dom"/>
</dbReference>
<dbReference type="InterPro" id="IPR001667">
    <property type="entry name" value="DDH_dom"/>
</dbReference>
<dbReference type="GO" id="GO:0000049">
    <property type="term" value="F:tRNA binding"/>
    <property type="evidence" value="ECO:0007669"/>
    <property type="project" value="UniProtKB-KW"/>
</dbReference>
<evidence type="ECO:0000256" key="2">
    <source>
        <dbReference type="ARBA" id="ARBA00007265"/>
    </source>
</evidence>
<dbReference type="Gene3D" id="3.90.1640.10">
    <property type="entry name" value="inorganic pyrophosphatase (n-terminal core)"/>
    <property type="match status" value="1"/>
</dbReference>
<dbReference type="GO" id="GO:0008033">
    <property type="term" value="P:tRNA processing"/>
    <property type="evidence" value="ECO:0007669"/>
    <property type="project" value="UniProtKB-KW"/>
</dbReference>
<evidence type="ECO:0000256" key="4">
    <source>
        <dbReference type="ARBA" id="ARBA00022679"/>
    </source>
</evidence>
<evidence type="ECO:0000256" key="12">
    <source>
        <dbReference type="RuleBase" id="RU003953"/>
    </source>
</evidence>
<dbReference type="InterPro" id="IPR000644">
    <property type="entry name" value="CBS_dom"/>
</dbReference>
<dbReference type="eggNOG" id="COG0618">
    <property type="taxonomic scope" value="Bacteria"/>
</dbReference>
<dbReference type="InterPro" id="IPR046342">
    <property type="entry name" value="CBS_dom_sf"/>
</dbReference>
<dbReference type="AlphaFoldDB" id="D4H8E9"/>
<dbReference type="EMBL" id="CP001968">
    <property type="protein sequence ID" value="ADD68298.1"/>
    <property type="molecule type" value="Genomic_DNA"/>
</dbReference>
<dbReference type="eggNOG" id="COG3620">
    <property type="taxonomic scope" value="Bacteria"/>
</dbReference>
<keyword evidence="7" id="KW-0479">Metal-binding</keyword>
<dbReference type="Gene3D" id="3.10.310.30">
    <property type="match status" value="1"/>
</dbReference>
<dbReference type="InterPro" id="IPR043519">
    <property type="entry name" value="NT_sf"/>
</dbReference>
<dbReference type="Pfam" id="PF02272">
    <property type="entry name" value="DHHA1"/>
    <property type="match status" value="1"/>
</dbReference>
<dbReference type="Pfam" id="PF01743">
    <property type="entry name" value="PolyA_pol"/>
    <property type="match status" value="1"/>
</dbReference>
<keyword evidence="9" id="KW-0460">Magnesium</keyword>
<dbReference type="PANTHER" id="PTHR47788:SF1">
    <property type="entry name" value="A-ADDING TRNA NUCLEOTIDYLTRANSFERASE"/>
    <property type="match status" value="1"/>
</dbReference>
<evidence type="ECO:0000256" key="5">
    <source>
        <dbReference type="ARBA" id="ARBA00022694"/>
    </source>
</evidence>
<proteinExistence type="inferred from homology"/>
<dbReference type="GO" id="GO:0016779">
    <property type="term" value="F:nucleotidyltransferase activity"/>
    <property type="evidence" value="ECO:0007669"/>
    <property type="project" value="UniProtKB-KW"/>
</dbReference>